<protein>
    <submittedName>
        <fullName evidence="10">Cation-transporting P-type ATPase</fullName>
    </submittedName>
</protein>
<evidence type="ECO:0000256" key="1">
    <source>
        <dbReference type="ARBA" id="ARBA00004141"/>
    </source>
</evidence>
<feature type="domain" description="Cation-transporting P-type ATPase N-terminal" evidence="9">
    <location>
        <begin position="5"/>
        <end position="77"/>
    </location>
</feature>
<dbReference type="InterPro" id="IPR018303">
    <property type="entry name" value="ATPase_P-typ_P_site"/>
</dbReference>
<feature type="transmembrane region" description="Helical" evidence="8">
    <location>
        <begin position="245"/>
        <end position="264"/>
    </location>
</feature>
<dbReference type="Gene3D" id="3.40.1110.10">
    <property type="entry name" value="Calcium-transporting ATPase, cytoplasmic domain N"/>
    <property type="match status" value="2"/>
</dbReference>
<dbReference type="PRINTS" id="PR00119">
    <property type="entry name" value="CATATPASE"/>
</dbReference>
<dbReference type="EMBL" id="DRNB01000154">
    <property type="protein sequence ID" value="HHJ64094.1"/>
    <property type="molecule type" value="Genomic_DNA"/>
</dbReference>
<feature type="transmembrane region" description="Helical" evidence="8">
    <location>
        <begin position="270"/>
        <end position="299"/>
    </location>
</feature>
<dbReference type="InterPro" id="IPR023214">
    <property type="entry name" value="HAD_sf"/>
</dbReference>
<dbReference type="Pfam" id="PF00689">
    <property type="entry name" value="Cation_ATPase_C"/>
    <property type="match status" value="1"/>
</dbReference>
<dbReference type="InterPro" id="IPR001757">
    <property type="entry name" value="P_typ_ATPase"/>
</dbReference>
<dbReference type="SFLD" id="SFLDS00003">
    <property type="entry name" value="Haloacid_Dehalogenase"/>
    <property type="match status" value="1"/>
</dbReference>
<dbReference type="NCBIfam" id="TIGR01494">
    <property type="entry name" value="ATPase_P-type"/>
    <property type="match status" value="2"/>
</dbReference>
<proteinExistence type="predicted"/>
<comment type="subcellular location">
    <subcellularLocation>
        <location evidence="1">Membrane</location>
        <topology evidence="1">Multi-pass membrane protein</topology>
    </subcellularLocation>
</comment>
<dbReference type="GO" id="GO:0005524">
    <property type="term" value="F:ATP binding"/>
    <property type="evidence" value="ECO:0007669"/>
    <property type="project" value="UniProtKB-KW"/>
</dbReference>
<dbReference type="Pfam" id="PF08282">
    <property type="entry name" value="Hydrolase_3"/>
    <property type="match status" value="1"/>
</dbReference>
<dbReference type="SUPFAM" id="SSF81653">
    <property type="entry name" value="Calcium ATPase, transduction domain A"/>
    <property type="match status" value="1"/>
</dbReference>
<evidence type="ECO:0000259" key="9">
    <source>
        <dbReference type="SMART" id="SM00831"/>
    </source>
</evidence>
<dbReference type="InterPro" id="IPR004014">
    <property type="entry name" value="ATPase_P-typ_cation-transptr_N"/>
</dbReference>
<dbReference type="Pfam" id="PF00122">
    <property type="entry name" value="E1-E2_ATPase"/>
    <property type="match status" value="1"/>
</dbReference>
<evidence type="ECO:0000256" key="6">
    <source>
        <dbReference type="ARBA" id="ARBA00022989"/>
    </source>
</evidence>
<dbReference type="Gene3D" id="2.70.150.10">
    <property type="entry name" value="Calcium-transporting ATPase, cytoplasmic transduction domain A"/>
    <property type="match status" value="1"/>
</dbReference>
<evidence type="ECO:0000256" key="5">
    <source>
        <dbReference type="ARBA" id="ARBA00022967"/>
    </source>
</evidence>
<dbReference type="InterPro" id="IPR006068">
    <property type="entry name" value="ATPase_P-typ_cation-transptr_C"/>
</dbReference>
<reference evidence="10" key="1">
    <citation type="journal article" date="2020" name="mSystems">
        <title>Genome- and Community-Level Interaction Insights into Carbon Utilization and Element Cycling Functions of Hydrothermarchaeota in Hydrothermal Sediment.</title>
        <authorList>
            <person name="Zhou Z."/>
            <person name="Liu Y."/>
            <person name="Xu W."/>
            <person name="Pan J."/>
            <person name="Luo Z.H."/>
            <person name="Li M."/>
        </authorList>
    </citation>
    <scope>NUCLEOTIDE SEQUENCE [LARGE SCALE GENOMIC DNA]</scope>
    <source>
        <strain evidence="10">HyVt-501</strain>
    </source>
</reference>
<dbReference type="Pfam" id="PF00690">
    <property type="entry name" value="Cation_ATPase_N"/>
    <property type="match status" value="1"/>
</dbReference>
<sequence>MEDIRAHALPPEELLRKLETDYNGLSEEEARRRLSLYGRNEVRERKESLLLLFLNQFRNPLVYILLLASLVALAAGERVDFFLIVGIVFANALIGFFQEYRALVSLESLRRYTELKVKVLREGSRREIPSSLLVPGDLVLLEEGDVVPADLRLLRSEGLLIDESVLTGESIPVEKVAELVLPEDTPIYERKNTAFKGTLVVRGHGTGVVYATGLRTEFGRISLRAGESSPDTPLTKALRSFSKKWMAVLLLILILLFFIGILQGRSVYEVSMLIIAELVSAVPEGLPIVITLVLVVGAVRLSRRKTYIRYLPAAETLGSTTYIAADKTGTITEGRLKVAGVHALDREALLLVSALCNNSDGERGDPVEVALLRWLEEQGIDWRSLRERCPRVYELPFDTRKRYMATVCKQEGGYLLLVKGALESLLELSEDPDESVAQVHDSMAERGLRVLAFAVAQVDYVPTAPEEVKLRLVGLVGFIDPPKEGVRAAVETARRAGIKVLMITGDNLKTAKAVAREVGIYREGDWVIEGRRLEKYSEEELYNALKRITVVARALPEDKFRIVRVLQSRGEVVAVTGDGVNDVPALKVADIGIAMGSGAQAAKDVAKMVITDNNLSVIVDAVRWGRIIARNIRRAIHYLLSASFGEVLLLSLAFLLRLPFPLYPTQILWINLVTDGVQDKTFPFNREEADVMAEKPRKPERVFIDTKQMVDILSTAAFTGTVNLFLFLFLLERTTYEVAVSTVFTSMVANQWVIGIQTVREFPFLYRPWRNFLVNPYIFLGILLGLLLQSLVLYVFPDYMHAHPLSLEEWKLVGLTSCGVFLFIEIRKILWLILDKTGRSGGKT</sequence>
<feature type="transmembrane region" description="Helical" evidence="8">
    <location>
        <begin position="49"/>
        <end position="75"/>
    </location>
</feature>
<feature type="transmembrane region" description="Helical" evidence="8">
    <location>
        <begin position="81"/>
        <end position="100"/>
    </location>
</feature>
<dbReference type="SMART" id="SM00831">
    <property type="entry name" value="Cation_ATPase_N"/>
    <property type="match status" value="1"/>
</dbReference>
<keyword evidence="2 8" id="KW-0812">Transmembrane</keyword>
<keyword evidence="3" id="KW-0547">Nucleotide-binding</keyword>
<evidence type="ECO:0000256" key="3">
    <source>
        <dbReference type="ARBA" id="ARBA00022741"/>
    </source>
</evidence>
<gene>
    <name evidence="10" type="ORF">ENJ61_04215</name>
</gene>
<dbReference type="SUPFAM" id="SSF56784">
    <property type="entry name" value="HAD-like"/>
    <property type="match status" value="1"/>
</dbReference>
<comment type="caution">
    <text evidence="10">The sequence shown here is derived from an EMBL/GenBank/DDBJ whole genome shotgun (WGS) entry which is preliminary data.</text>
</comment>
<name>A0A7C5Q228_AQUAO</name>
<dbReference type="PROSITE" id="PS00154">
    <property type="entry name" value="ATPASE_E1_E2"/>
    <property type="match status" value="1"/>
</dbReference>
<dbReference type="SUPFAM" id="SSF81665">
    <property type="entry name" value="Calcium ATPase, transmembrane domain M"/>
    <property type="match status" value="1"/>
</dbReference>
<dbReference type="GO" id="GO:0016020">
    <property type="term" value="C:membrane"/>
    <property type="evidence" value="ECO:0007669"/>
    <property type="project" value="UniProtKB-SubCell"/>
</dbReference>
<dbReference type="InterPro" id="IPR023299">
    <property type="entry name" value="ATPase_P-typ_cyto_dom_N"/>
</dbReference>
<keyword evidence="7 8" id="KW-0472">Membrane</keyword>
<evidence type="ECO:0000256" key="7">
    <source>
        <dbReference type="ARBA" id="ARBA00023136"/>
    </source>
</evidence>
<dbReference type="SFLD" id="SFLDF00027">
    <property type="entry name" value="p-type_atpase"/>
    <property type="match status" value="1"/>
</dbReference>
<organism evidence="10">
    <name type="scientific">Aquifex aeolicus</name>
    <dbReference type="NCBI Taxonomy" id="63363"/>
    <lineage>
        <taxon>Bacteria</taxon>
        <taxon>Pseudomonadati</taxon>
        <taxon>Aquificota</taxon>
        <taxon>Aquificia</taxon>
        <taxon>Aquificales</taxon>
        <taxon>Aquificaceae</taxon>
        <taxon>Aquifex</taxon>
    </lineage>
</organism>
<dbReference type="Gene3D" id="3.40.50.1000">
    <property type="entry name" value="HAD superfamily/HAD-like"/>
    <property type="match status" value="2"/>
</dbReference>
<dbReference type="InterPro" id="IPR059000">
    <property type="entry name" value="ATPase_P-type_domA"/>
</dbReference>
<dbReference type="InterPro" id="IPR023298">
    <property type="entry name" value="ATPase_P-typ_TM_dom_sf"/>
</dbReference>
<feature type="transmembrane region" description="Helical" evidence="8">
    <location>
        <begin position="812"/>
        <end position="834"/>
    </location>
</feature>
<feature type="transmembrane region" description="Helical" evidence="8">
    <location>
        <begin position="635"/>
        <end position="656"/>
    </location>
</feature>
<evidence type="ECO:0000256" key="4">
    <source>
        <dbReference type="ARBA" id="ARBA00022840"/>
    </source>
</evidence>
<evidence type="ECO:0000256" key="8">
    <source>
        <dbReference type="SAM" id="Phobius"/>
    </source>
</evidence>
<keyword evidence="6 8" id="KW-1133">Transmembrane helix</keyword>
<accession>A0A7C5Q228</accession>
<keyword evidence="5" id="KW-1278">Translocase</keyword>
<dbReference type="Pfam" id="PF13246">
    <property type="entry name" value="Cation_ATPase"/>
    <property type="match status" value="1"/>
</dbReference>
<dbReference type="InterPro" id="IPR036412">
    <property type="entry name" value="HAD-like_sf"/>
</dbReference>
<dbReference type="SFLD" id="SFLDG00002">
    <property type="entry name" value="C1.7:_P-type_atpase_like"/>
    <property type="match status" value="1"/>
</dbReference>
<dbReference type="Gene3D" id="1.20.1110.10">
    <property type="entry name" value="Calcium-transporting ATPase, transmembrane domain"/>
    <property type="match status" value="2"/>
</dbReference>
<dbReference type="PRINTS" id="PR00120">
    <property type="entry name" value="HATPASE"/>
</dbReference>
<dbReference type="InterPro" id="IPR044492">
    <property type="entry name" value="P_typ_ATPase_HD_dom"/>
</dbReference>
<evidence type="ECO:0000256" key="2">
    <source>
        <dbReference type="ARBA" id="ARBA00022692"/>
    </source>
</evidence>
<dbReference type="GO" id="GO:0016887">
    <property type="term" value="F:ATP hydrolysis activity"/>
    <property type="evidence" value="ECO:0007669"/>
    <property type="project" value="InterPro"/>
</dbReference>
<dbReference type="InterPro" id="IPR008250">
    <property type="entry name" value="ATPase_P-typ_transduc_dom_A_sf"/>
</dbReference>
<feature type="transmembrane region" description="Helical" evidence="8">
    <location>
        <begin position="712"/>
        <end position="731"/>
    </location>
</feature>
<feature type="transmembrane region" description="Helical" evidence="8">
    <location>
        <begin position="777"/>
        <end position="800"/>
    </location>
</feature>
<keyword evidence="4" id="KW-0067">ATP-binding</keyword>
<dbReference type="SUPFAM" id="SSF81660">
    <property type="entry name" value="Metal cation-transporting ATPase, ATP-binding domain N"/>
    <property type="match status" value="1"/>
</dbReference>
<dbReference type="PANTHER" id="PTHR42861">
    <property type="entry name" value="CALCIUM-TRANSPORTING ATPASE"/>
    <property type="match status" value="1"/>
</dbReference>
<dbReference type="AlphaFoldDB" id="A0A7C5Q228"/>
<evidence type="ECO:0000313" key="10">
    <source>
        <dbReference type="EMBL" id="HHJ64094.1"/>
    </source>
</evidence>
<dbReference type="Proteomes" id="UP000885792">
    <property type="component" value="Unassembled WGS sequence"/>
</dbReference>